<keyword evidence="2" id="KW-1003">Cell membrane</keyword>
<sequence length="119" mass="12817">MIDFLVQGGIIGMLIITFFGMAAIVMAALNTYNQFSGRGITPKTLNSVLYLGSLAFCAGLVWNALGMYEILDVIQRMGSVSQSALAGGLKAASISTIYGLSLFFIAYVCWFLLRLKTNS</sequence>
<comment type="subcellular location">
    <subcellularLocation>
        <location evidence="1">Cell membrane</location>
        <topology evidence="1">Multi-pass membrane protein</topology>
    </subcellularLocation>
    <subcellularLocation>
        <location evidence="6">Membrane</location>
        <topology evidence="6">Multi-pass membrane protein</topology>
    </subcellularLocation>
</comment>
<evidence type="ECO:0000259" key="8">
    <source>
        <dbReference type="Pfam" id="PF01618"/>
    </source>
</evidence>
<evidence type="ECO:0000256" key="5">
    <source>
        <dbReference type="ARBA" id="ARBA00023136"/>
    </source>
</evidence>
<evidence type="ECO:0000256" key="4">
    <source>
        <dbReference type="ARBA" id="ARBA00022989"/>
    </source>
</evidence>
<evidence type="ECO:0000256" key="6">
    <source>
        <dbReference type="RuleBase" id="RU004057"/>
    </source>
</evidence>
<comment type="caution">
    <text evidence="9">The sequence shown here is derived from an EMBL/GenBank/DDBJ whole genome shotgun (WGS) entry which is preliminary data.</text>
</comment>
<keyword evidence="10" id="KW-1185">Reference proteome</keyword>
<feature type="domain" description="MotA/TolQ/ExbB proton channel" evidence="8">
    <location>
        <begin position="50"/>
        <end position="110"/>
    </location>
</feature>
<feature type="transmembrane region" description="Helical" evidence="7">
    <location>
        <begin position="49"/>
        <end position="71"/>
    </location>
</feature>
<keyword evidence="4 7" id="KW-1133">Transmembrane helix</keyword>
<feature type="transmembrane region" description="Helical" evidence="7">
    <location>
        <begin position="91"/>
        <end position="113"/>
    </location>
</feature>
<dbReference type="EMBL" id="JAENRR010000002">
    <property type="protein sequence ID" value="MBK3516000.1"/>
    <property type="molecule type" value="Genomic_DNA"/>
</dbReference>
<evidence type="ECO:0000256" key="2">
    <source>
        <dbReference type="ARBA" id="ARBA00022475"/>
    </source>
</evidence>
<evidence type="ECO:0000256" key="1">
    <source>
        <dbReference type="ARBA" id="ARBA00004651"/>
    </source>
</evidence>
<reference evidence="9 10" key="1">
    <citation type="submission" date="2021-01" db="EMBL/GenBank/DDBJ databases">
        <title>Carboxyliciviraga sp.nov., isolated from coastal sediments.</title>
        <authorList>
            <person name="Lu D."/>
            <person name="Zhang T."/>
        </authorList>
    </citation>
    <scope>NUCLEOTIDE SEQUENCE [LARGE SCALE GENOMIC DNA]</scope>
    <source>
        <strain evidence="9 10">N1Y132</strain>
    </source>
</reference>
<proteinExistence type="inferred from homology"/>
<evidence type="ECO:0000313" key="9">
    <source>
        <dbReference type="EMBL" id="MBK3516000.1"/>
    </source>
</evidence>
<dbReference type="Pfam" id="PF01618">
    <property type="entry name" value="MotA_ExbB"/>
    <property type="match status" value="1"/>
</dbReference>
<accession>A0ABS1HEV8</accession>
<evidence type="ECO:0000256" key="7">
    <source>
        <dbReference type="SAM" id="Phobius"/>
    </source>
</evidence>
<comment type="similarity">
    <text evidence="6">Belongs to the exbB/tolQ family.</text>
</comment>
<protein>
    <submittedName>
        <fullName evidence="9">MotA/TolQ/ExbB proton channel family protein</fullName>
    </submittedName>
</protein>
<gene>
    <name evidence="9" type="ORF">JIV24_01525</name>
</gene>
<keyword evidence="5 7" id="KW-0472">Membrane</keyword>
<dbReference type="RefSeq" id="WP_200463232.1">
    <property type="nucleotide sequence ID" value="NZ_JAENRR010000002.1"/>
</dbReference>
<keyword evidence="6" id="KW-0653">Protein transport</keyword>
<keyword evidence="3 7" id="KW-0812">Transmembrane</keyword>
<name>A0ABS1HEV8_9BACT</name>
<keyword evidence="6" id="KW-0813">Transport</keyword>
<evidence type="ECO:0000256" key="3">
    <source>
        <dbReference type="ARBA" id="ARBA00022692"/>
    </source>
</evidence>
<dbReference type="InterPro" id="IPR002898">
    <property type="entry name" value="MotA_ExbB_proton_chnl"/>
</dbReference>
<organism evidence="9 10">
    <name type="scientific">Carboxylicivirga marina</name>
    <dbReference type="NCBI Taxonomy" id="2800988"/>
    <lineage>
        <taxon>Bacteria</taxon>
        <taxon>Pseudomonadati</taxon>
        <taxon>Bacteroidota</taxon>
        <taxon>Bacteroidia</taxon>
        <taxon>Marinilabiliales</taxon>
        <taxon>Marinilabiliaceae</taxon>
        <taxon>Carboxylicivirga</taxon>
    </lineage>
</organism>
<feature type="transmembrane region" description="Helical" evidence="7">
    <location>
        <begin position="6"/>
        <end position="29"/>
    </location>
</feature>
<evidence type="ECO:0000313" key="10">
    <source>
        <dbReference type="Proteomes" id="UP000605676"/>
    </source>
</evidence>
<dbReference type="Proteomes" id="UP000605676">
    <property type="component" value="Unassembled WGS sequence"/>
</dbReference>